<feature type="non-terminal residue" evidence="2">
    <location>
        <position position="79"/>
    </location>
</feature>
<evidence type="ECO:0000313" key="3">
    <source>
        <dbReference type="Proteomes" id="UP000789396"/>
    </source>
</evidence>
<dbReference type="Proteomes" id="UP000789396">
    <property type="component" value="Unassembled WGS sequence"/>
</dbReference>
<accession>A0A9N9IGX2</accession>
<name>A0A9N9IGX2_9GLOM</name>
<dbReference type="OrthoDB" id="10527419at2759"/>
<dbReference type="EMBL" id="CAJVPZ010029230">
    <property type="protein sequence ID" value="CAG8733653.1"/>
    <property type="molecule type" value="Genomic_DNA"/>
</dbReference>
<evidence type="ECO:0000256" key="1">
    <source>
        <dbReference type="SAM" id="MobiDB-lite"/>
    </source>
</evidence>
<evidence type="ECO:0000313" key="2">
    <source>
        <dbReference type="EMBL" id="CAG8733653.1"/>
    </source>
</evidence>
<protein>
    <submittedName>
        <fullName evidence="2">7169_t:CDS:1</fullName>
    </submittedName>
</protein>
<proteinExistence type="predicted"/>
<sequence>MISNLNDDIDNQETISNSSTNIDNQEMISNLSDDINNQETISNLTENIIEIFIKEANEDIMANPQIKTALETFIQNYRK</sequence>
<organism evidence="2 3">
    <name type="scientific">Racocetra fulgida</name>
    <dbReference type="NCBI Taxonomy" id="60492"/>
    <lineage>
        <taxon>Eukaryota</taxon>
        <taxon>Fungi</taxon>
        <taxon>Fungi incertae sedis</taxon>
        <taxon>Mucoromycota</taxon>
        <taxon>Glomeromycotina</taxon>
        <taxon>Glomeromycetes</taxon>
        <taxon>Diversisporales</taxon>
        <taxon>Gigasporaceae</taxon>
        <taxon>Racocetra</taxon>
    </lineage>
</organism>
<feature type="region of interest" description="Disordered" evidence="1">
    <location>
        <begin position="1"/>
        <end position="24"/>
    </location>
</feature>
<gene>
    <name evidence="2" type="ORF">RFULGI_LOCUS12333</name>
</gene>
<dbReference type="AlphaFoldDB" id="A0A9N9IGX2"/>
<comment type="caution">
    <text evidence="2">The sequence shown here is derived from an EMBL/GenBank/DDBJ whole genome shotgun (WGS) entry which is preliminary data.</text>
</comment>
<reference evidence="2" key="1">
    <citation type="submission" date="2021-06" db="EMBL/GenBank/DDBJ databases">
        <authorList>
            <person name="Kallberg Y."/>
            <person name="Tangrot J."/>
            <person name="Rosling A."/>
        </authorList>
    </citation>
    <scope>NUCLEOTIDE SEQUENCE</scope>
    <source>
        <strain evidence="2">IN212</strain>
    </source>
</reference>
<keyword evidence="3" id="KW-1185">Reference proteome</keyword>